<protein>
    <submittedName>
        <fullName evidence="4">GCN5 family acetyltransferase</fullName>
    </submittedName>
</protein>
<dbReference type="OrthoDB" id="9792929at2"/>
<dbReference type="STRING" id="246786.GS18_0208165"/>
<dbReference type="AlphaFoldDB" id="A0A084GZP7"/>
<dbReference type="Pfam" id="PF00583">
    <property type="entry name" value="Acetyltransf_1"/>
    <property type="match status" value="1"/>
</dbReference>
<dbReference type="Gene3D" id="3.40.630.30">
    <property type="match status" value="1"/>
</dbReference>
<evidence type="ECO:0000256" key="2">
    <source>
        <dbReference type="ARBA" id="ARBA00023315"/>
    </source>
</evidence>
<dbReference type="Proteomes" id="UP000028549">
    <property type="component" value="Unassembled WGS sequence"/>
</dbReference>
<feature type="domain" description="N-acetyltransferase" evidence="3">
    <location>
        <begin position="3"/>
        <end position="147"/>
    </location>
</feature>
<keyword evidence="5" id="KW-1185">Reference proteome</keyword>
<dbReference type="CDD" id="cd04301">
    <property type="entry name" value="NAT_SF"/>
    <property type="match status" value="1"/>
</dbReference>
<evidence type="ECO:0000259" key="3">
    <source>
        <dbReference type="PROSITE" id="PS51186"/>
    </source>
</evidence>
<dbReference type="PANTHER" id="PTHR10545:SF29">
    <property type="entry name" value="GH14572P-RELATED"/>
    <property type="match status" value="1"/>
</dbReference>
<keyword evidence="2" id="KW-0012">Acyltransferase</keyword>
<name>A0A084GZP7_METID</name>
<dbReference type="InterPro" id="IPR000182">
    <property type="entry name" value="GNAT_dom"/>
</dbReference>
<accession>A0A084GZP7</accession>
<dbReference type="PROSITE" id="PS51186">
    <property type="entry name" value="GNAT"/>
    <property type="match status" value="1"/>
</dbReference>
<dbReference type="PANTHER" id="PTHR10545">
    <property type="entry name" value="DIAMINE N-ACETYLTRANSFERASE"/>
    <property type="match status" value="1"/>
</dbReference>
<sequence length="147" mass="16905">METIVRHPEKKDTEALMGLMYEYIVDFYQCEKPPEKQLENLIDTLLKGEKGIQFVAQSGNNLVGFATLYFTYSTTRASEIAVMNDLYVKEEFRGKGAAEQLFKSCHTYSALHHFTAMTWETAESNLRAQRFYARMGGKKGEFLTYSI</sequence>
<dbReference type="InterPro" id="IPR051016">
    <property type="entry name" value="Diverse_Substrate_AcTransf"/>
</dbReference>
<evidence type="ECO:0000313" key="5">
    <source>
        <dbReference type="Proteomes" id="UP000028549"/>
    </source>
</evidence>
<proteinExistence type="predicted"/>
<dbReference type="GO" id="GO:0008080">
    <property type="term" value="F:N-acetyltransferase activity"/>
    <property type="evidence" value="ECO:0007669"/>
    <property type="project" value="TreeGrafter"/>
</dbReference>
<gene>
    <name evidence="4" type="ORF">GS18_0208165</name>
</gene>
<organism evidence="4 5">
    <name type="scientific">Metabacillus indicus</name>
    <name type="common">Bacillus indicus</name>
    <dbReference type="NCBI Taxonomy" id="246786"/>
    <lineage>
        <taxon>Bacteria</taxon>
        <taxon>Bacillati</taxon>
        <taxon>Bacillota</taxon>
        <taxon>Bacilli</taxon>
        <taxon>Bacillales</taxon>
        <taxon>Bacillaceae</taxon>
        <taxon>Metabacillus</taxon>
    </lineage>
</organism>
<comment type="caution">
    <text evidence="4">The sequence shown here is derived from an EMBL/GenBank/DDBJ whole genome shotgun (WGS) entry which is preliminary data.</text>
</comment>
<dbReference type="RefSeq" id="WP_029280705.1">
    <property type="nucleotide sequence ID" value="NZ_CANLZQ010000004.1"/>
</dbReference>
<reference evidence="4 5" key="1">
    <citation type="journal article" date="2005" name="Int. J. Syst. Evol. Microbiol.">
        <title>Bacillus cibi sp. nov., isolated from jeotgal, a traditional Korean fermented seafood.</title>
        <authorList>
            <person name="Yoon J.H."/>
            <person name="Lee C.H."/>
            <person name="Oh T.K."/>
        </authorList>
    </citation>
    <scope>NUCLEOTIDE SEQUENCE [LARGE SCALE GENOMIC DNA]</scope>
    <source>
        <strain evidence="4 5">DSM 16189</strain>
    </source>
</reference>
<evidence type="ECO:0000313" key="4">
    <source>
        <dbReference type="EMBL" id="KEZ52809.1"/>
    </source>
</evidence>
<dbReference type="EMBL" id="JNVC02000004">
    <property type="protein sequence ID" value="KEZ52809.1"/>
    <property type="molecule type" value="Genomic_DNA"/>
</dbReference>
<keyword evidence="1" id="KW-0808">Transferase</keyword>
<evidence type="ECO:0000256" key="1">
    <source>
        <dbReference type="ARBA" id="ARBA00022679"/>
    </source>
</evidence>
<dbReference type="SUPFAM" id="SSF55729">
    <property type="entry name" value="Acyl-CoA N-acyltransferases (Nat)"/>
    <property type="match status" value="1"/>
</dbReference>
<dbReference type="InterPro" id="IPR016181">
    <property type="entry name" value="Acyl_CoA_acyltransferase"/>
</dbReference>